<comment type="caution">
    <text evidence="1">The sequence shown here is derived from an EMBL/GenBank/DDBJ whole genome shotgun (WGS) entry which is preliminary data.</text>
</comment>
<dbReference type="Gene3D" id="3.40.50.2000">
    <property type="entry name" value="Glycogen Phosphorylase B"/>
    <property type="match status" value="1"/>
</dbReference>
<evidence type="ECO:0000313" key="1">
    <source>
        <dbReference type="EMBL" id="PJZ04231.1"/>
    </source>
</evidence>
<reference evidence="1 2" key="1">
    <citation type="submission" date="2017-11" db="EMBL/GenBank/DDBJ databases">
        <title>The genome sequence of Pantoea rodasii DSM 26611.</title>
        <authorList>
            <person name="Gao J."/>
            <person name="Mao X."/>
            <person name="Sun J."/>
        </authorList>
    </citation>
    <scope>NUCLEOTIDE SEQUENCE [LARGE SCALE GENOMIC DNA]</scope>
    <source>
        <strain evidence="1 2">DSM 26611</strain>
    </source>
</reference>
<dbReference type="SUPFAM" id="SSF51905">
    <property type="entry name" value="FAD/NAD(P)-binding domain"/>
    <property type="match status" value="1"/>
</dbReference>
<dbReference type="RefSeq" id="WP_100703046.1">
    <property type="nucleotide sequence ID" value="NZ_PIQI01000025.1"/>
</dbReference>
<dbReference type="InterPro" id="IPR017853">
    <property type="entry name" value="GH"/>
</dbReference>
<dbReference type="PANTHER" id="PTHR21197:SF0">
    <property type="entry name" value="UDP-GALACTOPYRANOSE MUTASE"/>
    <property type="match status" value="1"/>
</dbReference>
<dbReference type="SUPFAM" id="SSF53756">
    <property type="entry name" value="UDP-Glycosyltransferase/glycogen phosphorylase"/>
    <property type="match status" value="1"/>
</dbReference>
<dbReference type="Gene3D" id="3.50.50.60">
    <property type="entry name" value="FAD/NAD(P)-binding domain"/>
    <property type="match status" value="1"/>
</dbReference>
<sequence length="1254" mass="141147">MTPFQSFWQGGFEGADHINPYGLRLSMNAANAHASRCNEDYANLQSFGIQTVRESIGWRLASSNPQQQRQHLSEKMHFAQRHSIQINWTLCHYGFPEDLPLFDPEFVVRFAEWSYQIADYLRPLYDQPPIYSPINEISFLSWGISVGLFHAGFDARVSDPDAVKQQLVRAALAACQAITAADSRARFLHCDPIIHLVVDQPDAVCGEYAEVMNQAQFQAWDMLAGRTHAELGGAPELLDMVGVNYYHSNQWEAASGLPLDWHLGDARRVPLHSLLNSVFQRYNTPLLLAETSHVGSGRSAWLNDITVQVAQAQLKGVEIAGICLYPIIDRPLWEAPKHWPQAGLWDVIHDGDDPYARVLHHSYAQTLLHCQRQLKHFQSFLLRDELPKEFAMHNQTLIVFSHLRWEFVYQRPQHLMSRLAQHYQVIFIEEPVWHSGEAFLKQYDAAANLTVVVPHTGVDAPGFHDGQIAILQPLLAELMAQNTSPLVWFYTPMALPLLEGFKPAAIIYDCMDELSAFDKAPLQLRQRESALMSHADLVFTGGSSLYEAKKNRHEAVYCFPSSVDAAHFEQARDRTNGHPLQQMLPLQRLGYYGVIDERLDLALIASLADAHPDWQIIMVGPVVKIDPMTLPQRGNIHWFGQQPYAALPHFLADWDVCLMPFALNEATRYISPTKVLEYMAAGLPIISSAIPDVLQHYSQLVSIANTHQHFIALCEQALQRTEQQQQTLAASMAEIVANTSWDKTADAMYALMEQKTRAVEKVSNELFGHNQEENTRAPLLTTHVECLILGGGPTGLSAAYHYGKNAVLLEKQSRTGGWCRSIQDGGFTFDHAGHIMFTNDPYVLKLYDLLLGENQHWQAREAWVYSHDVYTRYPFQSALHGLPVNVISECVLGAVEARYGLADVNESDQRGTQLLHEDCCADGGMNDIQCRVMPVIEPTENFERFIYSTWGKGIAEHFAIPYNRKLWKIPLTEMETSWLGGRVPLPDLSQIITGALAPLAKQLGPNARFGYPLVGGFQALMDGFLPHLTAQLHTEAEIVNIVPRARTVELANGQQYYYQQLISTLPLPELIKLIGSDVPASIQSAAQALRHVSVRCVNLGIDRADISEKHWIYYPGDTVFHRVFLQGNASPHCNAEGGFGLTCEMSYCPDYPLPLEGEALIQRCIEDCIRVGLFNVSDKVICAHQVDMPYAYVVYDHQRRKNVSLIRDWLQQQGITLSGRYSEWEYYNSDHAFLAGKRAAEKVASNLISQKSSA</sequence>
<dbReference type="EMBL" id="PIQI01000025">
    <property type="protein sequence ID" value="PJZ04231.1"/>
    <property type="molecule type" value="Genomic_DNA"/>
</dbReference>
<dbReference type="GO" id="GO:0005829">
    <property type="term" value="C:cytosol"/>
    <property type="evidence" value="ECO:0007669"/>
    <property type="project" value="TreeGrafter"/>
</dbReference>
<dbReference type="SUPFAM" id="SSF51445">
    <property type="entry name" value="(Trans)glycosidases"/>
    <property type="match status" value="1"/>
</dbReference>
<dbReference type="AlphaFoldDB" id="A0A2M9W9L9"/>
<gene>
    <name evidence="1" type="ORF">PRCB_18385</name>
</gene>
<dbReference type="Pfam" id="PF13692">
    <property type="entry name" value="Glyco_trans_1_4"/>
    <property type="match status" value="1"/>
</dbReference>
<dbReference type="Proteomes" id="UP000232062">
    <property type="component" value="Unassembled WGS sequence"/>
</dbReference>
<accession>A0A2M9W9L9</accession>
<organism evidence="1 2">
    <name type="scientific">Pantoea rodasii</name>
    <dbReference type="NCBI Taxonomy" id="1076549"/>
    <lineage>
        <taxon>Bacteria</taxon>
        <taxon>Pseudomonadati</taxon>
        <taxon>Pseudomonadota</taxon>
        <taxon>Gammaproteobacteria</taxon>
        <taxon>Enterobacterales</taxon>
        <taxon>Erwiniaceae</taxon>
        <taxon>Pantoea</taxon>
    </lineage>
</organism>
<evidence type="ECO:0000313" key="2">
    <source>
        <dbReference type="Proteomes" id="UP000232062"/>
    </source>
</evidence>
<dbReference type="GO" id="GO:0050660">
    <property type="term" value="F:flavin adenine dinucleotide binding"/>
    <property type="evidence" value="ECO:0007669"/>
    <property type="project" value="TreeGrafter"/>
</dbReference>
<dbReference type="OrthoDB" id="9816564at2"/>
<keyword evidence="2" id="KW-1185">Reference proteome</keyword>
<dbReference type="PANTHER" id="PTHR21197">
    <property type="entry name" value="UDP-GALACTOPYRANOSE MUTASE"/>
    <property type="match status" value="1"/>
</dbReference>
<dbReference type="InterPro" id="IPR036188">
    <property type="entry name" value="FAD/NAD-bd_sf"/>
</dbReference>
<dbReference type="GO" id="GO:0008767">
    <property type="term" value="F:UDP-galactopyranose mutase activity"/>
    <property type="evidence" value="ECO:0007669"/>
    <property type="project" value="TreeGrafter"/>
</dbReference>
<dbReference type="Pfam" id="PF13450">
    <property type="entry name" value="NAD_binding_8"/>
    <property type="match status" value="1"/>
</dbReference>
<protein>
    <submittedName>
        <fullName evidence="1">Amine oxidase</fullName>
    </submittedName>
</protein>
<dbReference type="STRING" id="1076549.HA45_12440"/>
<dbReference type="Gene3D" id="3.40.50.11010">
    <property type="match status" value="1"/>
</dbReference>
<dbReference type="Gene3D" id="3.20.20.80">
    <property type="entry name" value="Glycosidases"/>
    <property type="match status" value="1"/>
</dbReference>
<name>A0A2M9W9L9_9GAMM</name>
<proteinExistence type="predicted"/>